<evidence type="ECO:0000313" key="4">
    <source>
        <dbReference type="Proteomes" id="UP000287296"/>
    </source>
</evidence>
<dbReference type="Proteomes" id="UP000680670">
    <property type="component" value="Unassembled WGS sequence"/>
</dbReference>
<reference evidence="2 5" key="2">
    <citation type="submission" date="2021-03" db="EMBL/GenBank/DDBJ databases">
        <title>Antimicrobial resistance genes in bacteria isolated from Japanese honey, and their potential for conferring macrolide and lincosamide resistance in the American foulbrood pathogen Paenibacillus larvae.</title>
        <authorList>
            <person name="Okamoto M."/>
            <person name="Kumagai M."/>
            <person name="Kanamori H."/>
            <person name="Takamatsu D."/>
        </authorList>
    </citation>
    <scope>NUCLEOTIDE SEQUENCE [LARGE SCALE GENOMIC DNA]</scope>
    <source>
        <strain evidence="2 5">J6TS1</strain>
    </source>
</reference>
<keyword evidence="1" id="KW-0812">Transmembrane</keyword>
<sequence length="173" mass="19449">MNLFTKIVLKSLAIVSLIAQVIFAIAGALFLFAAGALLIVPKGIKEQLLDLNTNQIILTLILSCFVALAILACLFIIMYALRKIINNIYKQHFFVSQNLRHLKLILISFTSFIVLDFVSRLLKAQVNAYNVSVIFPDTWPNVIGKILLLSIIYTLYIVFKYGISLQEDSNKVI</sequence>
<dbReference type="EMBL" id="BORJ01000002">
    <property type="protein sequence ID" value="GIN95278.1"/>
    <property type="molecule type" value="Genomic_DNA"/>
</dbReference>
<organism evidence="3 4">
    <name type="scientific">Siminovitchia terrae</name>
    <name type="common">Bacillus terrae</name>
    <dbReference type="NCBI Taxonomy" id="1914933"/>
    <lineage>
        <taxon>Bacteria</taxon>
        <taxon>Bacillati</taxon>
        <taxon>Bacillota</taxon>
        <taxon>Bacilli</taxon>
        <taxon>Bacillales</taxon>
        <taxon>Bacillaceae</taxon>
        <taxon>Siminovitchia</taxon>
    </lineage>
</organism>
<proteinExistence type="predicted"/>
<dbReference type="AlphaFoldDB" id="A0A429XDA3"/>
<reference evidence="3 4" key="1">
    <citation type="submission" date="2018-12" db="EMBL/GenBank/DDBJ databases">
        <authorList>
            <person name="Sun L."/>
            <person name="Chen Z."/>
        </authorList>
    </citation>
    <scope>NUCLEOTIDE SEQUENCE [LARGE SCALE GENOMIC DNA]</scope>
    <source>
        <strain evidence="3 4">LMG 29736</strain>
    </source>
</reference>
<dbReference type="Proteomes" id="UP000287296">
    <property type="component" value="Unassembled WGS sequence"/>
</dbReference>
<keyword evidence="5" id="KW-1185">Reference proteome</keyword>
<evidence type="ECO:0000313" key="5">
    <source>
        <dbReference type="Proteomes" id="UP000680670"/>
    </source>
</evidence>
<keyword evidence="1" id="KW-0472">Membrane</keyword>
<feature type="transmembrane region" description="Helical" evidence="1">
    <location>
        <begin position="142"/>
        <end position="163"/>
    </location>
</feature>
<feature type="transmembrane region" description="Helical" evidence="1">
    <location>
        <begin position="102"/>
        <end position="122"/>
    </location>
</feature>
<dbReference type="EMBL" id="QYTW02000002">
    <property type="protein sequence ID" value="RST61281.1"/>
    <property type="molecule type" value="Genomic_DNA"/>
</dbReference>
<evidence type="ECO:0000313" key="3">
    <source>
        <dbReference type="EMBL" id="RST61281.1"/>
    </source>
</evidence>
<feature type="transmembrane region" description="Helical" evidence="1">
    <location>
        <begin position="60"/>
        <end position="81"/>
    </location>
</feature>
<comment type="caution">
    <text evidence="3">The sequence shown here is derived from an EMBL/GenBank/DDBJ whole genome shotgun (WGS) entry which is preliminary data.</text>
</comment>
<protein>
    <submittedName>
        <fullName evidence="3">DUF2975 domain-containing protein</fullName>
    </submittedName>
</protein>
<evidence type="ECO:0000256" key="1">
    <source>
        <dbReference type="SAM" id="Phobius"/>
    </source>
</evidence>
<dbReference type="RefSeq" id="WP_120116038.1">
    <property type="nucleotide sequence ID" value="NZ_BORI01000001.1"/>
</dbReference>
<evidence type="ECO:0000313" key="2">
    <source>
        <dbReference type="EMBL" id="GIN95278.1"/>
    </source>
</evidence>
<feature type="transmembrane region" description="Helical" evidence="1">
    <location>
        <begin position="12"/>
        <end position="40"/>
    </location>
</feature>
<accession>A0A429XDA3</accession>
<dbReference type="OrthoDB" id="2862069at2"/>
<gene>
    <name evidence="3" type="ORF">D5F11_004375</name>
    <name evidence="2" type="ORF">J6TS1_11480</name>
</gene>
<name>A0A429XDA3_SIMTE</name>
<keyword evidence="1" id="KW-1133">Transmembrane helix</keyword>